<evidence type="ECO:0000256" key="3">
    <source>
        <dbReference type="ARBA" id="ARBA00001936"/>
    </source>
</evidence>
<organism evidence="17 18">
    <name type="scientific">Parafilimonas terrae</name>
    <dbReference type="NCBI Taxonomy" id="1465490"/>
    <lineage>
        <taxon>Bacteria</taxon>
        <taxon>Pseudomonadati</taxon>
        <taxon>Bacteroidota</taxon>
        <taxon>Chitinophagia</taxon>
        <taxon>Chitinophagales</taxon>
        <taxon>Chitinophagaceae</taxon>
        <taxon>Parafilimonas</taxon>
    </lineage>
</organism>
<reference evidence="17 18" key="1">
    <citation type="submission" date="2016-10" db="EMBL/GenBank/DDBJ databases">
        <authorList>
            <person name="de Groot N.N."/>
        </authorList>
    </citation>
    <scope>NUCLEOTIDE SEQUENCE [LARGE SCALE GENOMIC DNA]</scope>
    <source>
        <strain evidence="17 18">DSM 28286</strain>
    </source>
</reference>
<dbReference type="PANTHER" id="PTHR10907:SF47">
    <property type="entry name" value="REGUCALCIN"/>
    <property type="match status" value="1"/>
</dbReference>
<dbReference type="GO" id="GO:0004341">
    <property type="term" value="F:gluconolactonase activity"/>
    <property type="evidence" value="ECO:0007669"/>
    <property type="project" value="UniProtKB-EC"/>
</dbReference>
<evidence type="ECO:0000259" key="16">
    <source>
        <dbReference type="Pfam" id="PF08450"/>
    </source>
</evidence>
<dbReference type="InterPro" id="IPR005511">
    <property type="entry name" value="SMP-30"/>
</dbReference>
<dbReference type="GO" id="GO:0030234">
    <property type="term" value="F:enzyme regulator activity"/>
    <property type="evidence" value="ECO:0007669"/>
    <property type="project" value="InterPro"/>
</dbReference>
<evidence type="ECO:0000256" key="5">
    <source>
        <dbReference type="ARBA" id="ARBA00004496"/>
    </source>
</evidence>
<keyword evidence="10 15" id="KW-0479">Metal-binding</keyword>
<protein>
    <recommendedName>
        <fullName evidence="8">Regucalcin</fullName>
        <ecNumber evidence="7">3.1.1.17</ecNumber>
    </recommendedName>
    <alternativeName>
        <fullName evidence="13">Gluconolactonase</fullName>
    </alternativeName>
</protein>
<dbReference type="InterPro" id="IPR011042">
    <property type="entry name" value="6-blade_b-propeller_TolB-like"/>
</dbReference>
<dbReference type="GO" id="GO:0019853">
    <property type="term" value="P:L-ascorbic acid biosynthetic process"/>
    <property type="evidence" value="ECO:0007669"/>
    <property type="project" value="TreeGrafter"/>
</dbReference>
<evidence type="ECO:0000313" key="18">
    <source>
        <dbReference type="Proteomes" id="UP000199031"/>
    </source>
</evidence>
<dbReference type="GO" id="GO:0005737">
    <property type="term" value="C:cytoplasm"/>
    <property type="evidence" value="ECO:0007669"/>
    <property type="project" value="UniProtKB-SubCell"/>
</dbReference>
<feature type="binding site" evidence="15">
    <location>
        <position position="101"/>
    </location>
    <ligand>
        <name>substrate</name>
    </ligand>
</feature>
<feature type="binding site" evidence="15">
    <location>
        <position position="19"/>
    </location>
    <ligand>
        <name>a divalent metal cation</name>
        <dbReference type="ChEBI" id="CHEBI:60240"/>
    </ligand>
</feature>
<dbReference type="RefSeq" id="WP_090663263.1">
    <property type="nucleotide sequence ID" value="NZ_FOXQ01000023.1"/>
</dbReference>
<evidence type="ECO:0000256" key="10">
    <source>
        <dbReference type="ARBA" id="ARBA00022723"/>
    </source>
</evidence>
<gene>
    <name evidence="17" type="ORF">SAMN05444277_1234</name>
</gene>
<name>A0A1I5ZFK1_9BACT</name>
<accession>A0A1I5ZFK1</accession>
<evidence type="ECO:0000256" key="1">
    <source>
        <dbReference type="ARBA" id="ARBA00001589"/>
    </source>
</evidence>
<dbReference type="PANTHER" id="PTHR10907">
    <property type="entry name" value="REGUCALCIN"/>
    <property type="match status" value="1"/>
</dbReference>
<dbReference type="Pfam" id="PF08450">
    <property type="entry name" value="SGL"/>
    <property type="match status" value="1"/>
</dbReference>
<dbReference type="GO" id="GO:0005509">
    <property type="term" value="F:calcium ion binding"/>
    <property type="evidence" value="ECO:0007669"/>
    <property type="project" value="InterPro"/>
</dbReference>
<keyword evidence="12" id="KW-0106">Calcium</keyword>
<evidence type="ECO:0000256" key="15">
    <source>
        <dbReference type="PIRSR" id="PIRSR605511-2"/>
    </source>
</evidence>
<evidence type="ECO:0000256" key="13">
    <source>
        <dbReference type="ARBA" id="ARBA00032464"/>
    </source>
</evidence>
<dbReference type="PRINTS" id="PR01791">
    <property type="entry name" value="REGUCALCIN"/>
</dbReference>
<keyword evidence="18" id="KW-1185">Reference proteome</keyword>
<dbReference type="SUPFAM" id="SSF63829">
    <property type="entry name" value="Calcium-dependent phosphotriesterase"/>
    <property type="match status" value="1"/>
</dbReference>
<feature type="active site" description="Proton donor/acceptor" evidence="14">
    <location>
        <position position="199"/>
    </location>
</feature>
<feature type="binding site" evidence="15">
    <location>
        <position position="199"/>
    </location>
    <ligand>
        <name>a divalent metal cation</name>
        <dbReference type="ChEBI" id="CHEBI:60240"/>
    </ligand>
</feature>
<dbReference type="Gene3D" id="2.120.10.30">
    <property type="entry name" value="TolB, C-terminal domain"/>
    <property type="match status" value="1"/>
</dbReference>
<evidence type="ECO:0000256" key="8">
    <source>
        <dbReference type="ARBA" id="ARBA00016808"/>
    </source>
</evidence>
<comment type="cofactor">
    <cofactor evidence="4">
        <name>Mg(2+)</name>
        <dbReference type="ChEBI" id="CHEBI:18420"/>
    </cofactor>
</comment>
<feature type="domain" description="SMP-30/Gluconolactonase/LRE-like region" evidence="16">
    <location>
        <begin position="17"/>
        <end position="258"/>
    </location>
</feature>
<comment type="cofactor">
    <cofactor evidence="2">
        <name>Ca(2+)</name>
        <dbReference type="ChEBI" id="CHEBI:29108"/>
    </cofactor>
</comment>
<keyword evidence="11" id="KW-0378">Hydrolase</keyword>
<evidence type="ECO:0000256" key="7">
    <source>
        <dbReference type="ARBA" id="ARBA00013227"/>
    </source>
</evidence>
<dbReference type="Proteomes" id="UP000199031">
    <property type="component" value="Unassembled WGS sequence"/>
</dbReference>
<keyword evidence="15" id="KW-0862">Zinc</keyword>
<feature type="binding site" evidence="15">
    <location>
        <position position="103"/>
    </location>
    <ligand>
        <name>substrate</name>
    </ligand>
</feature>
<comment type="cofactor">
    <cofactor evidence="15">
        <name>Zn(2+)</name>
        <dbReference type="ChEBI" id="CHEBI:29105"/>
    </cofactor>
    <text evidence="15">Binds 1 divalent metal cation per subunit.</text>
</comment>
<evidence type="ECO:0000256" key="9">
    <source>
        <dbReference type="ARBA" id="ARBA00022490"/>
    </source>
</evidence>
<dbReference type="OrthoDB" id="2633250at2"/>
<comment type="subcellular location">
    <subcellularLocation>
        <location evidence="5">Cytoplasm</location>
    </subcellularLocation>
</comment>
<dbReference type="EMBL" id="FOXQ01000023">
    <property type="protein sequence ID" value="SFQ55215.1"/>
    <property type="molecule type" value="Genomic_DNA"/>
</dbReference>
<comment type="similarity">
    <text evidence="6">Belongs to the SMP-30/CGR1 family.</text>
</comment>
<comment type="catalytic activity">
    <reaction evidence="1">
        <text>D-glucono-1,5-lactone + H2O = D-gluconate + H(+)</text>
        <dbReference type="Rhea" id="RHEA:10440"/>
        <dbReference type="ChEBI" id="CHEBI:15377"/>
        <dbReference type="ChEBI" id="CHEBI:15378"/>
        <dbReference type="ChEBI" id="CHEBI:16217"/>
        <dbReference type="ChEBI" id="CHEBI:18391"/>
        <dbReference type="EC" id="3.1.1.17"/>
    </reaction>
</comment>
<dbReference type="EC" id="3.1.1.17" evidence="7"/>
<feature type="binding site" evidence="15">
    <location>
        <position position="149"/>
    </location>
    <ligand>
        <name>a divalent metal cation</name>
        <dbReference type="ChEBI" id="CHEBI:60240"/>
    </ligand>
</feature>
<evidence type="ECO:0000256" key="4">
    <source>
        <dbReference type="ARBA" id="ARBA00001946"/>
    </source>
</evidence>
<evidence type="ECO:0000256" key="12">
    <source>
        <dbReference type="ARBA" id="ARBA00022837"/>
    </source>
</evidence>
<evidence type="ECO:0000256" key="6">
    <source>
        <dbReference type="ARBA" id="ARBA00008853"/>
    </source>
</evidence>
<evidence type="ECO:0000256" key="14">
    <source>
        <dbReference type="PIRSR" id="PIRSR605511-1"/>
    </source>
</evidence>
<evidence type="ECO:0000256" key="11">
    <source>
        <dbReference type="ARBA" id="ARBA00022801"/>
    </source>
</evidence>
<dbReference type="STRING" id="1465490.SAMN05444277_1234"/>
<dbReference type="InterPro" id="IPR013658">
    <property type="entry name" value="SGL"/>
</dbReference>
<evidence type="ECO:0000313" key="17">
    <source>
        <dbReference type="EMBL" id="SFQ55215.1"/>
    </source>
</evidence>
<dbReference type="FunFam" id="2.120.10.30:FF:000027">
    <property type="entry name" value="Regucalcin homologue"/>
    <property type="match status" value="1"/>
</dbReference>
<keyword evidence="9" id="KW-0963">Cytoplasm</keyword>
<proteinExistence type="inferred from homology"/>
<comment type="cofactor">
    <cofactor evidence="3">
        <name>Mn(2+)</name>
        <dbReference type="ChEBI" id="CHEBI:29035"/>
    </cofactor>
</comment>
<sequence length="294" mass="32519">MDNALQPEIVLDHICKLGEGPVWDAASNSILWLDILKGEIHQFNTNTKQHSTFATGQMIGCIVPREQGGFIAGLENGIGFIDIEKKEVKHIIHPEEGLNNRFNDGKGDAAGRFWLGSMSKTEEENMGNFYMVDTDLSIHKKLENVSISNGLAWNADNTILYYINTPTNYIFAFDFDIETGAIDNQRVVVDLTHEKGFADGMTIDEEGMLWVAFYDGWRVARYNPATGDLLQQIDLPVANVTCCTFGGAGLTDLYITTASKNMSNEALEQQPHAGKLFVVKNTGIKGTSSKKFKA</sequence>
<evidence type="ECO:0000256" key="2">
    <source>
        <dbReference type="ARBA" id="ARBA00001913"/>
    </source>
</evidence>
<dbReference type="InterPro" id="IPR008367">
    <property type="entry name" value="Regucalcin"/>
</dbReference>
<dbReference type="PRINTS" id="PR01790">
    <property type="entry name" value="SMP30FAMILY"/>
</dbReference>
<dbReference type="AlphaFoldDB" id="A0A1I5ZFK1"/>